<name>A0ABT3JIP4_9SPHN</name>
<protein>
    <submittedName>
        <fullName evidence="1">Tail tape measure protein</fullName>
    </submittedName>
</protein>
<evidence type="ECO:0000313" key="2">
    <source>
        <dbReference type="Proteomes" id="UP001526246"/>
    </source>
</evidence>
<dbReference type="EMBL" id="JAPDOB010000002">
    <property type="protein sequence ID" value="MCW3798625.1"/>
    <property type="molecule type" value="Genomic_DNA"/>
</dbReference>
<accession>A0ABT3JIP4</accession>
<reference evidence="1 2" key="1">
    <citation type="submission" date="2022-10" db="EMBL/GenBank/DDBJ databases">
        <title>Sphingomonas sp.</title>
        <authorList>
            <person name="Jin C."/>
        </authorList>
    </citation>
    <scope>NUCLEOTIDE SEQUENCE [LARGE SCALE GENOMIC DNA]</scope>
    <source>
        <strain evidence="1 2">BN140010</strain>
    </source>
</reference>
<comment type="caution">
    <text evidence="1">The sequence shown here is derived from an EMBL/GenBank/DDBJ whole genome shotgun (WGS) entry which is preliminary data.</text>
</comment>
<keyword evidence="2" id="KW-1185">Reference proteome</keyword>
<gene>
    <name evidence="1" type="ORF">OMW55_12490</name>
</gene>
<dbReference type="Proteomes" id="UP001526246">
    <property type="component" value="Unassembled WGS sequence"/>
</dbReference>
<sequence>MDDTVERLVISVRADTATFARDVSKMRGELEGPLANGAARAGRVIEGALTRAVTGGKIGFDDLRRVATAAMADVAQASVRSFLGGQGAGGGGSMPTTLLSGLLGSLAGRAAGGQVTDGRPYLVGERGPEVFVPQQAGRIEHLGGGSRNVQVTMSIVAPAGSEPQAFSRSSRQIAAALRAAVTRQQ</sequence>
<proteinExistence type="predicted"/>
<organism evidence="1 2">
    <name type="scientific">Sphingomonas arvum</name>
    <dbReference type="NCBI Taxonomy" id="2992113"/>
    <lineage>
        <taxon>Bacteria</taxon>
        <taxon>Pseudomonadati</taxon>
        <taxon>Pseudomonadota</taxon>
        <taxon>Alphaproteobacteria</taxon>
        <taxon>Sphingomonadales</taxon>
        <taxon>Sphingomonadaceae</taxon>
        <taxon>Sphingomonas</taxon>
    </lineage>
</organism>
<dbReference type="RefSeq" id="WP_264883558.1">
    <property type="nucleotide sequence ID" value="NZ_JAPDOB010000002.1"/>
</dbReference>
<evidence type="ECO:0000313" key="1">
    <source>
        <dbReference type="EMBL" id="MCW3798625.1"/>
    </source>
</evidence>